<keyword evidence="2" id="KW-0812">Transmembrane</keyword>
<dbReference type="Proteomes" id="UP000177177">
    <property type="component" value="Unassembled WGS sequence"/>
</dbReference>
<comment type="caution">
    <text evidence="3">The sequence shown here is derived from an EMBL/GenBank/DDBJ whole genome shotgun (WGS) entry which is preliminary data.</text>
</comment>
<keyword evidence="2" id="KW-0472">Membrane</keyword>
<feature type="compositionally biased region" description="Basic and acidic residues" evidence="1">
    <location>
        <begin position="8"/>
        <end position="25"/>
    </location>
</feature>
<keyword evidence="2" id="KW-1133">Transmembrane helix</keyword>
<dbReference type="EMBL" id="MHQN01000021">
    <property type="protein sequence ID" value="OHA03292.1"/>
    <property type="molecule type" value="Genomic_DNA"/>
</dbReference>
<gene>
    <name evidence="3" type="ORF">A3C92_03425</name>
</gene>
<evidence type="ECO:0000256" key="1">
    <source>
        <dbReference type="SAM" id="MobiDB-lite"/>
    </source>
</evidence>
<name>A0A1G2KXP0_9BACT</name>
<feature type="region of interest" description="Disordered" evidence="1">
    <location>
        <begin position="1"/>
        <end position="25"/>
    </location>
</feature>
<evidence type="ECO:0000256" key="2">
    <source>
        <dbReference type="SAM" id="Phobius"/>
    </source>
</evidence>
<evidence type="ECO:0000313" key="4">
    <source>
        <dbReference type="Proteomes" id="UP000177177"/>
    </source>
</evidence>
<feature type="transmembrane region" description="Helical" evidence="2">
    <location>
        <begin position="53"/>
        <end position="73"/>
    </location>
</feature>
<proteinExistence type="predicted"/>
<reference evidence="3 4" key="1">
    <citation type="journal article" date="2016" name="Nat. Commun.">
        <title>Thousands of microbial genomes shed light on interconnected biogeochemical processes in an aquifer system.</title>
        <authorList>
            <person name="Anantharaman K."/>
            <person name="Brown C.T."/>
            <person name="Hug L.A."/>
            <person name="Sharon I."/>
            <person name="Castelle C.J."/>
            <person name="Probst A.J."/>
            <person name="Thomas B.C."/>
            <person name="Singh A."/>
            <person name="Wilkins M.J."/>
            <person name="Karaoz U."/>
            <person name="Brodie E.L."/>
            <person name="Williams K.H."/>
            <person name="Hubbard S.S."/>
            <person name="Banfield J.F."/>
        </authorList>
    </citation>
    <scope>NUCLEOTIDE SEQUENCE [LARGE SCALE GENOMIC DNA]</scope>
</reference>
<protein>
    <submittedName>
        <fullName evidence="3">Uncharacterized protein</fullName>
    </submittedName>
</protein>
<organism evidence="3 4">
    <name type="scientific">Candidatus Sungbacteria bacterium RIFCSPHIGHO2_02_FULL_53_17</name>
    <dbReference type="NCBI Taxonomy" id="1802275"/>
    <lineage>
        <taxon>Bacteria</taxon>
        <taxon>Candidatus Sungiibacteriota</taxon>
    </lineage>
</organism>
<accession>A0A1G2KXP0</accession>
<sequence length="86" mass="9561">MDLLEQYKQQRPDAFQERKPAPADAHGREYGAMIRMAMRLSGGRIRDARQANYTLLVTAVVVGFVALLFFFGIPGSAPTHVNTINP</sequence>
<dbReference type="AlphaFoldDB" id="A0A1G2KXP0"/>
<evidence type="ECO:0000313" key="3">
    <source>
        <dbReference type="EMBL" id="OHA03292.1"/>
    </source>
</evidence>